<dbReference type="Pfam" id="PF08340">
    <property type="entry name" value="YicC-like_C"/>
    <property type="match status" value="1"/>
</dbReference>
<feature type="domain" description="Endoribonuclease YicC-like C-terminal" evidence="7">
    <location>
        <begin position="181"/>
        <end position="299"/>
    </location>
</feature>
<gene>
    <name evidence="8" type="ORF">EV655_11323</name>
</gene>
<evidence type="ECO:0000256" key="1">
    <source>
        <dbReference type="ARBA" id="ARBA00001968"/>
    </source>
</evidence>
<dbReference type="NCBIfam" id="TIGR00255">
    <property type="entry name" value="YicC/YloC family endoribonuclease"/>
    <property type="match status" value="1"/>
</dbReference>
<evidence type="ECO:0000313" key="9">
    <source>
        <dbReference type="Proteomes" id="UP000295142"/>
    </source>
</evidence>
<keyword evidence="3" id="KW-0255">Endonuclease</keyword>
<dbReference type="InterPro" id="IPR005229">
    <property type="entry name" value="YicC/YloC-like"/>
</dbReference>
<evidence type="ECO:0000259" key="6">
    <source>
        <dbReference type="Pfam" id="PF03755"/>
    </source>
</evidence>
<organism evidence="8 9">
    <name type="scientific">Rhodovulum euryhalinum</name>
    <dbReference type="NCBI Taxonomy" id="35805"/>
    <lineage>
        <taxon>Bacteria</taxon>
        <taxon>Pseudomonadati</taxon>
        <taxon>Pseudomonadota</taxon>
        <taxon>Alphaproteobacteria</taxon>
        <taxon>Rhodobacterales</taxon>
        <taxon>Paracoccaceae</taxon>
        <taxon>Rhodovulum</taxon>
    </lineage>
</organism>
<evidence type="ECO:0000259" key="7">
    <source>
        <dbReference type="Pfam" id="PF08340"/>
    </source>
</evidence>
<comment type="cofactor">
    <cofactor evidence="1">
        <name>a divalent metal cation</name>
        <dbReference type="ChEBI" id="CHEBI:60240"/>
    </cofactor>
</comment>
<dbReference type="GO" id="GO:0016787">
    <property type="term" value="F:hydrolase activity"/>
    <property type="evidence" value="ECO:0007669"/>
    <property type="project" value="UniProtKB-KW"/>
</dbReference>
<dbReference type="GO" id="GO:0004521">
    <property type="term" value="F:RNA endonuclease activity"/>
    <property type="evidence" value="ECO:0007669"/>
    <property type="project" value="InterPro"/>
</dbReference>
<keyword evidence="2" id="KW-0540">Nuclease</keyword>
<evidence type="ECO:0000256" key="3">
    <source>
        <dbReference type="ARBA" id="ARBA00022759"/>
    </source>
</evidence>
<dbReference type="Proteomes" id="UP000295142">
    <property type="component" value="Unassembled WGS sequence"/>
</dbReference>
<dbReference type="PANTHER" id="PTHR30636:SF3">
    <property type="entry name" value="UPF0701 PROTEIN YICC"/>
    <property type="match status" value="1"/>
</dbReference>
<keyword evidence="9" id="KW-1185">Reference proteome</keyword>
<evidence type="ECO:0000313" key="8">
    <source>
        <dbReference type="EMBL" id="TCO69738.1"/>
    </source>
</evidence>
<proteinExistence type="inferred from homology"/>
<evidence type="ECO:0000256" key="4">
    <source>
        <dbReference type="ARBA" id="ARBA00022801"/>
    </source>
</evidence>
<comment type="similarity">
    <text evidence="5">Belongs to the YicC/YloC family.</text>
</comment>
<comment type="caution">
    <text evidence="8">The sequence shown here is derived from an EMBL/GenBank/DDBJ whole genome shotgun (WGS) entry which is preliminary data.</text>
</comment>
<reference evidence="8 9" key="1">
    <citation type="submission" date="2019-03" db="EMBL/GenBank/DDBJ databases">
        <title>Genomic Encyclopedia of Type Strains, Phase IV (KMG-IV): sequencing the most valuable type-strain genomes for metagenomic binning, comparative biology and taxonomic classification.</title>
        <authorList>
            <person name="Goeker M."/>
        </authorList>
    </citation>
    <scope>NUCLEOTIDE SEQUENCE [LARGE SCALE GENOMIC DNA]</scope>
    <source>
        <strain evidence="8 9">DSM 4868</strain>
    </source>
</reference>
<dbReference type="AlphaFoldDB" id="A0A4R2KIB2"/>
<dbReference type="InterPro" id="IPR013551">
    <property type="entry name" value="YicC-like_C"/>
</dbReference>
<keyword evidence="4" id="KW-0378">Hydrolase</keyword>
<protein>
    <submittedName>
        <fullName evidence="8">Uncharacterized protein (TIGR00255 family)</fullName>
    </submittedName>
</protein>
<feature type="domain" description="Endoribonuclease YicC-like N-terminal" evidence="6">
    <location>
        <begin position="5"/>
        <end position="161"/>
    </location>
</feature>
<accession>A0A4R2KIB2</accession>
<dbReference type="EMBL" id="SLWW01000013">
    <property type="protein sequence ID" value="TCO69738.1"/>
    <property type="molecule type" value="Genomic_DNA"/>
</dbReference>
<evidence type="ECO:0000256" key="2">
    <source>
        <dbReference type="ARBA" id="ARBA00022722"/>
    </source>
</evidence>
<dbReference type="InterPro" id="IPR013527">
    <property type="entry name" value="YicC-like_N"/>
</dbReference>
<dbReference type="Pfam" id="PF03755">
    <property type="entry name" value="YicC-like_N"/>
    <property type="match status" value="1"/>
</dbReference>
<dbReference type="RefSeq" id="WP_341540304.1">
    <property type="nucleotide sequence ID" value="NZ_SLWW01000013.1"/>
</dbReference>
<name>A0A4R2KIB2_9RHOB</name>
<evidence type="ECO:0000256" key="5">
    <source>
        <dbReference type="ARBA" id="ARBA00035648"/>
    </source>
</evidence>
<dbReference type="PANTHER" id="PTHR30636">
    <property type="entry name" value="UPF0701 PROTEIN YICC"/>
    <property type="match status" value="1"/>
</dbReference>
<sequence>MTMPNSMTAFAARGGQGHGHGWTWELRGVNGKGFDLRLRLPDWLPGLEQSARAAVQARIARGSLTLGVKLVREAGGAGAAVLDPRALDSAIVMLKQVEAAAAEHDLRLAVPTAADILGMRGVADTTLPEAETEALVTALLADLDALIDAFVTMRAAEGEALGAVLRDHLAQIAELIGSAAEEAEARRGQMAETLRTNLSRVLGNSDGADPDRVAQELALIAVKADVREELDRLAAHVEAARALLDADGPVGRKLDFLMQEFNREANTLCSKSQSTPLTRIGLDLKHVIDQMREQVQNVE</sequence>